<comment type="caution">
    <text evidence="2">The sequence shown here is derived from an EMBL/GenBank/DDBJ whole genome shotgun (WGS) entry which is preliminary data.</text>
</comment>
<name>A0ABP3K7K7_9ACTN</name>
<dbReference type="EMBL" id="BAAABY010000030">
    <property type="protein sequence ID" value="GAA0473506.1"/>
    <property type="molecule type" value="Genomic_DNA"/>
</dbReference>
<protein>
    <submittedName>
        <fullName evidence="2">Zinc-binding dehydrogenase</fullName>
    </submittedName>
</protein>
<dbReference type="InterPro" id="IPR020843">
    <property type="entry name" value="ER"/>
</dbReference>
<dbReference type="InterPro" id="IPR051397">
    <property type="entry name" value="Zn-ADH-like_protein"/>
</dbReference>
<proteinExistence type="predicted"/>
<dbReference type="PANTHER" id="PTHR43677">
    <property type="entry name" value="SHORT-CHAIN DEHYDROGENASE/REDUCTASE"/>
    <property type="match status" value="1"/>
</dbReference>
<dbReference type="Gene3D" id="3.40.50.720">
    <property type="entry name" value="NAD(P)-binding Rossmann-like Domain"/>
    <property type="match status" value="1"/>
</dbReference>
<dbReference type="SUPFAM" id="SSF51735">
    <property type="entry name" value="NAD(P)-binding Rossmann-fold domains"/>
    <property type="match status" value="1"/>
</dbReference>
<organism evidence="2 3">
    <name type="scientific">Streptomyces olivaceiscleroticus</name>
    <dbReference type="NCBI Taxonomy" id="68245"/>
    <lineage>
        <taxon>Bacteria</taxon>
        <taxon>Bacillati</taxon>
        <taxon>Actinomycetota</taxon>
        <taxon>Actinomycetes</taxon>
        <taxon>Kitasatosporales</taxon>
        <taxon>Streptomycetaceae</taxon>
        <taxon>Streptomyces</taxon>
    </lineage>
</organism>
<accession>A0ABP3K7K7</accession>
<sequence length="324" mass="33973">MRRIRYHRHGGPEVLTLEETPSPVPEAGQVLIRAEAIGANFVDTQLRRGMAQTELYSRPLPRPLTGDVVGTVEAVGPNTDTGLIGQRVATASEDAFCDLILADARWLVPVPDGLDVGTASALPMVAPVALGVLRAGRLARGETVLVHSAAGAIGHLAVQLAKVLGAGTVLATASTAAKLDFARTHGADIGIDYTEDDWPEQVRTAAPGGVDVVLDAAGGEIMRRSLDVLAPYGRLVAYGAASGEFGSIPVTDLFALRSVTGFSLLAAHAADAERAGKDIAELTEYATQGLLRTAVHARLPLTETREVHRLLESRAQLGRILVAP</sequence>
<evidence type="ECO:0000313" key="2">
    <source>
        <dbReference type="EMBL" id="GAA0473506.1"/>
    </source>
</evidence>
<dbReference type="Proteomes" id="UP001500909">
    <property type="component" value="Unassembled WGS sequence"/>
</dbReference>
<dbReference type="PANTHER" id="PTHR43677:SF4">
    <property type="entry name" value="QUINONE OXIDOREDUCTASE-LIKE PROTEIN 2"/>
    <property type="match status" value="1"/>
</dbReference>
<dbReference type="Pfam" id="PF08240">
    <property type="entry name" value="ADH_N"/>
    <property type="match status" value="1"/>
</dbReference>
<evidence type="ECO:0000313" key="3">
    <source>
        <dbReference type="Proteomes" id="UP001500909"/>
    </source>
</evidence>
<gene>
    <name evidence="2" type="ORF">GCM10010361_42220</name>
</gene>
<dbReference type="SUPFAM" id="SSF50129">
    <property type="entry name" value="GroES-like"/>
    <property type="match status" value="1"/>
</dbReference>
<dbReference type="InterPro" id="IPR036291">
    <property type="entry name" value="NAD(P)-bd_dom_sf"/>
</dbReference>
<feature type="domain" description="Enoyl reductase (ER)" evidence="1">
    <location>
        <begin position="10"/>
        <end position="322"/>
    </location>
</feature>
<reference evidence="3" key="1">
    <citation type="journal article" date="2019" name="Int. J. Syst. Evol. Microbiol.">
        <title>The Global Catalogue of Microorganisms (GCM) 10K type strain sequencing project: providing services to taxonomists for standard genome sequencing and annotation.</title>
        <authorList>
            <consortium name="The Broad Institute Genomics Platform"/>
            <consortium name="The Broad Institute Genome Sequencing Center for Infectious Disease"/>
            <person name="Wu L."/>
            <person name="Ma J."/>
        </authorList>
    </citation>
    <scope>NUCLEOTIDE SEQUENCE [LARGE SCALE GENOMIC DNA]</scope>
    <source>
        <strain evidence="3">JCM 4805</strain>
    </source>
</reference>
<dbReference type="Pfam" id="PF00107">
    <property type="entry name" value="ADH_zinc_N"/>
    <property type="match status" value="1"/>
</dbReference>
<evidence type="ECO:0000259" key="1">
    <source>
        <dbReference type="SMART" id="SM00829"/>
    </source>
</evidence>
<dbReference type="InterPro" id="IPR013154">
    <property type="entry name" value="ADH-like_N"/>
</dbReference>
<dbReference type="InterPro" id="IPR011032">
    <property type="entry name" value="GroES-like_sf"/>
</dbReference>
<keyword evidence="3" id="KW-1185">Reference proteome</keyword>
<dbReference type="Gene3D" id="3.90.180.10">
    <property type="entry name" value="Medium-chain alcohol dehydrogenases, catalytic domain"/>
    <property type="match status" value="1"/>
</dbReference>
<dbReference type="SMART" id="SM00829">
    <property type="entry name" value="PKS_ER"/>
    <property type="match status" value="1"/>
</dbReference>
<dbReference type="RefSeq" id="WP_346096634.1">
    <property type="nucleotide sequence ID" value="NZ_BAAABY010000030.1"/>
</dbReference>
<dbReference type="InterPro" id="IPR013149">
    <property type="entry name" value="ADH-like_C"/>
</dbReference>